<dbReference type="SUPFAM" id="SSF161098">
    <property type="entry name" value="MetI-like"/>
    <property type="match status" value="1"/>
</dbReference>
<feature type="transmembrane region" description="Helical" evidence="7">
    <location>
        <begin position="90"/>
        <end position="110"/>
    </location>
</feature>
<keyword evidence="3" id="KW-1003">Cell membrane</keyword>
<feature type="transmembrane region" description="Helical" evidence="7">
    <location>
        <begin position="245"/>
        <end position="267"/>
    </location>
</feature>
<dbReference type="AlphaFoldDB" id="A0A1C3JYH3"/>
<evidence type="ECO:0000313" key="11">
    <source>
        <dbReference type="Proteomes" id="UP000078558"/>
    </source>
</evidence>
<evidence type="ECO:0000256" key="3">
    <source>
        <dbReference type="ARBA" id="ARBA00022475"/>
    </source>
</evidence>
<evidence type="ECO:0000259" key="8">
    <source>
        <dbReference type="PROSITE" id="PS50928"/>
    </source>
</evidence>
<evidence type="ECO:0000256" key="5">
    <source>
        <dbReference type="ARBA" id="ARBA00022989"/>
    </source>
</evidence>
<organism evidence="9 11">
    <name type="scientific">Orrella dioscoreae</name>
    <dbReference type="NCBI Taxonomy" id="1851544"/>
    <lineage>
        <taxon>Bacteria</taxon>
        <taxon>Pseudomonadati</taxon>
        <taxon>Pseudomonadota</taxon>
        <taxon>Betaproteobacteria</taxon>
        <taxon>Burkholderiales</taxon>
        <taxon>Alcaligenaceae</taxon>
        <taxon>Orrella</taxon>
    </lineage>
</organism>
<dbReference type="PANTHER" id="PTHR43386">
    <property type="entry name" value="OLIGOPEPTIDE TRANSPORT SYSTEM PERMEASE PROTEIN APPC"/>
    <property type="match status" value="1"/>
</dbReference>
<dbReference type="InterPro" id="IPR035906">
    <property type="entry name" value="MetI-like_sf"/>
</dbReference>
<accession>A0A1C3JYH3</accession>
<keyword evidence="6 7" id="KW-0472">Membrane</keyword>
<gene>
    <name evidence="9" type="ORF">ODI_00495</name>
    <name evidence="10" type="ORF">ODI_R2342</name>
</gene>
<name>A0A1C3JYH3_9BURK</name>
<feature type="transmembrane region" description="Helical" evidence="7">
    <location>
        <begin position="201"/>
        <end position="224"/>
    </location>
</feature>
<dbReference type="STRING" id="1851544.ODI_00495"/>
<evidence type="ECO:0000256" key="1">
    <source>
        <dbReference type="ARBA" id="ARBA00004651"/>
    </source>
</evidence>
<evidence type="ECO:0000313" key="9">
    <source>
        <dbReference type="EMBL" id="SBT24293.1"/>
    </source>
</evidence>
<feature type="transmembrane region" description="Helical" evidence="7">
    <location>
        <begin position="18"/>
        <end position="39"/>
    </location>
</feature>
<keyword evidence="11" id="KW-1185">Reference proteome</keyword>
<dbReference type="Proteomes" id="UP000078558">
    <property type="component" value="Chromosome I"/>
</dbReference>
<dbReference type="EMBL" id="FLRC01000007">
    <property type="protein sequence ID" value="SBT24293.1"/>
    <property type="molecule type" value="Genomic_DNA"/>
</dbReference>
<evidence type="ECO:0000256" key="4">
    <source>
        <dbReference type="ARBA" id="ARBA00022692"/>
    </source>
</evidence>
<reference evidence="9 11" key="1">
    <citation type="submission" date="2016-06" db="EMBL/GenBank/DDBJ databases">
        <authorList>
            <person name="Kjaerup R.B."/>
            <person name="Dalgaard T.S."/>
            <person name="Juul-Madsen H.R."/>
        </authorList>
    </citation>
    <scope>NUCLEOTIDE SEQUENCE [LARGE SCALE GENOMIC DNA]</scope>
    <source>
        <strain evidence="9">Orrdi1</strain>
    </source>
</reference>
<proteinExistence type="inferred from homology"/>
<keyword evidence="4 7" id="KW-0812">Transmembrane</keyword>
<feature type="domain" description="ABC transmembrane type-1" evidence="8">
    <location>
        <begin position="80"/>
        <end position="268"/>
    </location>
</feature>
<evidence type="ECO:0000313" key="10">
    <source>
        <dbReference type="EMBL" id="SOE49841.1"/>
    </source>
</evidence>
<dbReference type="InterPro" id="IPR000515">
    <property type="entry name" value="MetI-like"/>
</dbReference>
<comment type="subcellular location">
    <subcellularLocation>
        <location evidence="1 7">Cell membrane</location>
        <topology evidence="1 7">Multi-pass membrane protein</topology>
    </subcellularLocation>
</comment>
<keyword evidence="5 7" id="KW-1133">Transmembrane helix</keyword>
<dbReference type="PANTHER" id="PTHR43386:SF1">
    <property type="entry name" value="D,D-DIPEPTIDE TRANSPORT SYSTEM PERMEASE PROTEIN DDPC-RELATED"/>
    <property type="match status" value="1"/>
</dbReference>
<evidence type="ECO:0000256" key="2">
    <source>
        <dbReference type="ARBA" id="ARBA00022448"/>
    </source>
</evidence>
<sequence>MNTLAHAQARRIRLAHPALWLGAGSLALIGLVALLAGFVSSPDPMAMVARPYLWPGADPAHWLGTDMMGRDIWSGLAHGARVSLSVGLQAGLAASVLGVAAGCLAGYFGGRIDNAIMRLAELFQIMPALIFTIVIVAILSPTAQSIALGIAATSWPNVARLARGETLKLREADFVQAATVMGMGHLRIVATHVVPNALSPVVALLSLLTGQAILTEAALAFLGLGDPNAMSWGSMIGSGREVLRTAWYMTALPGAAIFLTVLALNLLGSGLNDLVNARRGSLS</sequence>
<comment type="similarity">
    <text evidence="7">Belongs to the binding-protein-dependent transport system permease family.</text>
</comment>
<reference evidence="10 11" key="2">
    <citation type="submission" date="2017-08" db="EMBL/GenBank/DDBJ databases">
        <authorList>
            <person name="de Groot N.N."/>
        </authorList>
    </citation>
    <scope>NUCLEOTIDE SEQUENCE [LARGE SCALE GENOMIC DNA]</scope>
    <source>
        <strain evidence="10">Orrdi1</strain>
    </source>
</reference>
<dbReference type="PROSITE" id="PS50928">
    <property type="entry name" value="ABC_TM1"/>
    <property type="match status" value="1"/>
</dbReference>
<keyword evidence="2 7" id="KW-0813">Transport</keyword>
<dbReference type="Gene3D" id="1.10.3720.10">
    <property type="entry name" value="MetI-like"/>
    <property type="match status" value="1"/>
</dbReference>
<dbReference type="InterPro" id="IPR050366">
    <property type="entry name" value="BP-dependent_transpt_permease"/>
</dbReference>
<dbReference type="GO" id="GO:0005886">
    <property type="term" value="C:plasma membrane"/>
    <property type="evidence" value="ECO:0007669"/>
    <property type="project" value="UniProtKB-SubCell"/>
</dbReference>
<dbReference type="KEGG" id="odi:ODI_R2342"/>
<dbReference type="GO" id="GO:0055085">
    <property type="term" value="P:transmembrane transport"/>
    <property type="evidence" value="ECO:0007669"/>
    <property type="project" value="InterPro"/>
</dbReference>
<dbReference type="RefSeq" id="WP_067750286.1">
    <property type="nucleotide sequence ID" value="NZ_LT907988.1"/>
</dbReference>
<dbReference type="Pfam" id="PF00528">
    <property type="entry name" value="BPD_transp_1"/>
    <property type="match status" value="1"/>
</dbReference>
<evidence type="ECO:0000256" key="7">
    <source>
        <dbReference type="RuleBase" id="RU363032"/>
    </source>
</evidence>
<dbReference type="OrthoDB" id="9783218at2"/>
<dbReference type="CDD" id="cd06261">
    <property type="entry name" value="TM_PBP2"/>
    <property type="match status" value="1"/>
</dbReference>
<evidence type="ECO:0000256" key="6">
    <source>
        <dbReference type="ARBA" id="ARBA00023136"/>
    </source>
</evidence>
<dbReference type="EMBL" id="LT907988">
    <property type="protein sequence ID" value="SOE49841.1"/>
    <property type="molecule type" value="Genomic_DNA"/>
</dbReference>
<protein>
    <submittedName>
        <fullName evidence="9 10">Polyamine transporter Oligopeptide transport system permease protein OppC (TC 3.A.1.5.1)</fullName>
    </submittedName>
</protein>